<name>A0A9P4I3D6_9PEZI</name>
<dbReference type="AlphaFoldDB" id="A0A9P4I3D6"/>
<dbReference type="Pfam" id="PF06985">
    <property type="entry name" value="HET"/>
    <property type="match status" value="1"/>
</dbReference>
<feature type="domain" description="Heterokaryon incompatibility" evidence="1">
    <location>
        <begin position="48"/>
        <end position="175"/>
    </location>
</feature>
<sequence>LYSPLDLNSSEIRLIRILRLEAGPSRINGPPIVHCRLEHQFLSQNPTYEALSYAWGSPKRPRTIFLNDRPIRVTKGLEAALRQFASEIRDAKESPLLWVDALCINQRDDKEKSQQVTQMARIYSNAKQVLIWLGRESDDSSLAMETLDWLHGMYETALESLTGRAWFRRIWVIQEVTLSKIATV</sequence>
<feature type="non-terminal residue" evidence="2">
    <location>
        <position position="1"/>
    </location>
</feature>
<evidence type="ECO:0000313" key="3">
    <source>
        <dbReference type="Proteomes" id="UP000799776"/>
    </source>
</evidence>
<organism evidence="2 3">
    <name type="scientific">Saccharata proteae CBS 121410</name>
    <dbReference type="NCBI Taxonomy" id="1314787"/>
    <lineage>
        <taxon>Eukaryota</taxon>
        <taxon>Fungi</taxon>
        <taxon>Dikarya</taxon>
        <taxon>Ascomycota</taxon>
        <taxon>Pezizomycotina</taxon>
        <taxon>Dothideomycetes</taxon>
        <taxon>Dothideomycetes incertae sedis</taxon>
        <taxon>Botryosphaeriales</taxon>
        <taxon>Saccharataceae</taxon>
        <taxon>Saccharata</taxon>
    </lineage>
</organism>
<protein>
    <submittedName>
        <fullName evidence="2">HET-domain-containing protein</fullName>
    </submittedName>
</protein>
<reference evidence="2" key="1">
    <citation type="journal article" date="2020" name="Stud. Mycol.">
        <title>101 Dothideomycetes genomes: a test case for predicting lifestyles and emergence of pathogens.</title>
        <authorList>
            <person name="Haridas S."/>
            <person name="Albert R."/>
            <person name="Binder M."/>
            <person name="Bloem J."/>
            <person name="Labutti K."/>
            <person name="Salamov A."/>
            <person name="Andreopoulos B."/>
            <person name="Baker S."/>
            <person name="Barry K."/>
            <person name="Bills G."/>
            <person name="Bluhm B."/>
            <person name="Cannon C."/>
            <person name="Castanera R."/>
            <person name="Culley D."/>
            <person name="Daum C."/>
            <person name="Ezra D."/>
            <person name="Gonzalez J."/>
            <person name="Henrissat B."/>
            <person name="Kuo A."/>
            <person name="Liang C."/>
            <person name="Lipzen A."/>
            <person name="Lutzoni F."/>
            <person name="Magnuson J."/>
            <person name="Mondo S."/>
            <person name="Nolan M."/>
            <person name="Ohm R."/>
            <person name="Pangilinan J."/>
            <person name="Park H.-J."/>
            <person name="Ramirez L."/>
            <person name="Alfaro M."/>
            <person name="Sun H."/>
            <person name="Tritt A."/>
            <person name="Yoshinaga Y."/>
            <person name="Zwiers L.-H."/>
            <person name="Turgeon B."/>
            <person name="Goodwin S."/>
            <person name="Spatafora J."/>
            <person name="Crous P."/>
            <person name="Grigoriev I."/>
        </authorList>
    </citation>
    <scope>NUCLEOTIDE SEQUENCE</scope>
    <source>
        <strain evidence="2">CBS 121410</strain>
    </source>
</reference>
<keyword evidence="3" id="KW-1185">Reference proteome</keyword>
<dbReference type="InterPro" id="IPR052895">
    <property type="entry name" value="HetReg/Transcr_Mod"/>
</dbReference>
<dbReference type="OrthoDB" id="3553147at2759"/>
<evidence type="ECO:0000259" key="1">
    <source>
        <dbReference type="Pfam" id="PF06985"/>
    </source>
</evidence>
<gene>
    <name evidence="2" type="ORF">K490DRAFT_8848</name>
</gene>
<dbReference type="Proteomes" id="UP000799776">
    <property type="component" value="Unassembled WGS sequence"/>
</dbReference>
<dbReference type="InterPro" id="IPR010730">
    <property type="entry name" value="HET"/>
</dbReference>
<comment type="caution">
    <text evidence="2">The sequence shown here is derived from an EMBL/GenBank/DDBJ whole genome shotgun (WGS) entry which is preliminary data.</text>
</comment>
<dbReference type="EMBL" id="ML978711">
    <property type="protein sequence ID" value="KAF2091412.1"/>
    <property type="molecule type" value="Genomic_DNA"/>
</dbReference>
<proteinExistence type="predicted"/>
<dbReference type="PANTHER" id="PTHR24148:SF73">
    <property type="entry name" value="HET DOMAIN PROTEIN (AFU_ORTHOLOGUE AFUA_8G01020)"/>
    <property type="match status" value="1"/>
</dbReference>
<accession>A0A9P4I3D6</accession>
<dbReference type="PANTHER" id="PTHR24148">
    <property type="entry name" value="ANKYRIN REPEAT DOMAIN-CONTAINING PROTEIN 39 HOMOLOG-RELATED"/>
    <property type="match status" value="1"/>
</dbReference>
<evidence type="ECO:0000313" key="2">
    <source>
        <dbReference type="EMBL" id="KAF2091412.1"/>
    </source>
</evidence>
<feature type="non-terminal residue" evidence="2">
    <location>
        <position position="184"/>
    </location>
</feature>